<dbReference type="AlphaFoldDB" id="A0A812UDQ4"/>
<reference evidence="1" key="1">
    <citation type="submission" date="2021-02" db="EMBL/GenBank/DDBJ databases">
        <authorList>
            <person name="Dougan E. K."/>
            <person name="Rhodes N."/>
            <person name="Thang M."/>
            <person name="Chan C."/>
        </authorList>
    </citation>
    <scope>NUCLEOTIDE SEQUENCE</scope>
</reference>
<dbReference type="InterPro" id="IPR008775">
    <property type="entry name" value="Phytyl_CoA_dOase-like"/>
</dbReference>
<dbReference type="PANTHER" id="PTHR31630">
    <property type="entry name" value="PHYTANOYL-COA DIOXYGENASE-RELATED-RELATED"/>
    <property type="match status" value="1"/>
</dbReference>
<protein>
    <recommendedName>
        <fullName evidence="3">Phytanoyl-CoA dioxygenase</fullName>
    </recommendedName>
</protein>
<dbReference type="EMBL" id="CAJNDS010002670">
    <property type="protein sequence ID" value="CAE7561562.1"/>
    <property type="molecule type" value="Genomic_DNA"/>
</dbReference>
<dbReference type="Gene3D" id="2.60.120.620">
    <property type="entry name" value="q2cbj1_9rhob like domain"/>
    <property type="match status" value="1"/>
</dbReference>
<organism evidence="1 2">
    <name type="scientific">Symbiodinium natans</name>
    <dbReference type="NCBI Taxonomy" id="878477"/>
    <lineage>
        <taxon>Eukaryota</taxon>
        <taxon>Sar</taxon>
        <taxon>Alveolata</taxon>
        <taxon>Dinophyceae</taxon>
        <taxon>Suessiales</taxon>
        <taxon>Symbiodiniaceae</taxon>
        <taxon>Symbiodinium</taxon>
    </lineage>
</organism>
<comment type="caution">
    <text evidence="1">The sequence shown here is derived from an EMBL/GenBank/DDBJ whole genome shotgun (WGS) entry which is preliminary data.</text>
</comment>
<dbReference type="PANTHER" id="PTHR31630:SF6">
    <property type="entry name" value="PHYTANOYL-COA DIOXYGENASE-RELATED"/>
    <property type="match status" value="1"/>
</dbReference>
<accession>A0A812UDQ4</accession>
<evidence type="ECO:0000313" key="1">
    <source>
        <dbReference type="EMBL" id="CAE7561562.1"/>
    </source>
</evidence>
<dbReference type="OrthoDB" id="445007at2759"/>
<evidence type="ECO:0000313" key="2">
    <source>
        <dbReference type="Proteomes" id="UP000604046"/>
    </source>
</evidence>
<proteinExistence type="predicted"/>
<dbReference type="Proteomes" id="UP000604046">
    <property type="component" value="Unassembled WGS sequence"/>
</dbReference>
<evidence type="ECO:0008006" key="3">
    <source>
        <dbReference type="Google" id="ProtNLM"/>
    </source>
</evidence>
<dbReference type="Pfam" id="PF05721">
    <property type="entry name" value="PhyH"/>
    <property type="match status" value="1"/>
</dbReference>
<gene>
    <name evidence="1" type="ORF">SNAT2548_LOCUS31689</name>
</gene>
<name>A0A812UDQ4_9DINO</name>
<sequence length="349" mass="38682">MAGISIAPFEPPIFDPQDGAGLCAFLADYGYVVVQALSPEEVLEAEEVFWEEAGLVGWDRQAPQSWTAKEKFETMAGRSDCGHIKGWDHSAFQWHLRKLPGVRLAYASVCARLSEAMGPDDRLLASFNSINVFRPHGLNPAWQTTSTPWFHIDNPKPDPGKPLTQQRVVFPGVVNLMDVSADTGGFCCIPRSHLLFGALDRDAGDYLDVTQFTNFVDSEANQQTGNSSYTQPVLICTGGRRGTLLIWDPRLVHCSTSSLTPAEANQRAKAPDLLRLAAWVSMCPRTWASQADLEARHDLVKGRMCISSHVPYAVTTQRRIESMVFYDDLWADDMAMEMIGMPGEDEEVT</sequence>
<dbReference type="SUPFAM" id="SSF51197">
    <property type="entry name" value="Clavaminate synthase-like"/>
    <property type="match status" value="1"/>
</dbReference>
<keyword evidence="2" id="KW-1185">Reference proteome</keyword>